<dbReference type="InterPro" id="IPR011033">
    <property type="entry name" value="PRC_barrel-like_sf"/>
</dbReference>
<feature type="region of interest" description="Disordered" evidence="1">
    <location>
        <begin position="132"/>
        <end position="235"/>
    </location>
</feature>
<proteinExistence type="predicted"/>
<evidence type="ECO:0000259" key="2">
    <source>
        <dbReference type="Pfam" id="PF05239"/>
    </source>
</evidence>
<feature type="compositionally biased region" description="Pro residues" evidence="1">
    <location>
        <begin position="180"/>
        <end position="191"/>
    </location>
</feature>
<evidence type="ECO:0000256" key="1">
    <source>
        <dbReference type="SAM" id="MobiDB-lite"/>
    </source>
</evidence>
<dbReference type="PANTHER" id="PTHR36505:SF1">
    <property type="entry name" value="BLR1072 PROTEIN"/>
    <property type="match status" value="1"/>
</dbReference>
<organism evidence="3 4">
    <name type="scientific">Nitrosovibrio tenuis</name>
    <dbReference type="NCBI Taxonomy" id="1233"/>
    <lineage>
        <taxon>Bacteria</taxon>
        <taxon>Pseudomonadati</taxon>
        <taxon>Pseudomonadota</taxon>
        <taxon>Betaproteobacteria</taxon>
        <taxon>Nitrosomonadales</taxon>
        <taxon>Nitrosomonadaceae</taxon>
        <taxon>Nitrosovibrio</taxon>
    </lineage>
</organism>
<feature type="compositionally biased region" description="Basic and acidic residues" evidence="1">
    <location>
        <begin position="198"/>
        <end position="219"/>
    </location>
</feature>
<dbReference type="Pfam" id="PF05239">
    <property type="entry name" value="PRC"/>
    <property type="match status" value="1"/>
</dbReference>
<dbReference type="STRING" id="1233.SAMN05216387_105178"/>
<dbReference type="PANTHER" id="PTHR36505">
    <property type="entry name" value="BLR1072 PROTEIN"/>
    <property type="match status" value="1"/>
</dbReference>
<reference evidence="3 4" key="1">
    <citation type="submission" date="2016-10" db="EMBL/GenBank/DDBJ databases">
        <authorList>
            <person name="de Groot N.N."/>
        </authorList>
    </citation>
    <scope>NUCLEOTIDE SEQUENCE [LARGE SCALE GENOMIC DNA]</scope>
    <source>
        <strain evidence="3 4">Nv1</strain>
    </source>
</reference>
<evidence type="ECO:0000313" key="4">
    <source>
        <dbReference type="Proteomes" id="UP000198620"/>
    </source>
</evidence>
<evidence type="ECO:0000313" key="3">
    <source>
        <dbReference type="EMBL" id="SEL13631.1"/>
    </source>
</evidence>
<dbReference type="Proteomes" id="UP000198620">
    <property type="component" value="Unassembled WGS sequence"/>
</dbReference>
<dbReference type="EMBL" id="FOBH01000005">
    <property type="protein sequence ID" value="SEL13631.1"/>
    <property type="molecule type" value="Genomic_DNA"/>
</dbReference>
<feature type="compositionally biased region" description="Basic and acidic residues" evidence="1">
    <location>
        <begin position="162"/>
        <end position="179"/>
    </location>
</feature>
<dbReference type="RefSeq" id="WP_342707149.1">
    <property type="nucleotide sequence ID" value="NZ_FOBH01000005.1"/>
</dbReference>
<dbReference type="InterPro" id="IPR027275">
    <property type="entry name" value="PRC-brl_dom"/>
</dbReference>
<feature type="domain" description="PRC-barrel" evidence="2">
    <location>
        <begin position="24"/>
        <end position="100"/>
    </location>
</feature>
<name>A0A1H7MR97_9PROT</name>
<dbReference type="SUPFAM" id="SSF50346">
    <property type="entry name" value="PRC-barrel domain"/>
    <property type="match status" value="1"/>
</dbReference>
<dbReference type="AlphaFoldDB" id="A0A1H7MR97"/>
<dbReference type="Gene3D" id="2.30.30.240">
    <property type="entry name" value="PRC-barrel domain"/>
    <property type="match status" value="1"/>
</dbReference>
<gene>
    <name evidence="3" type="ORF">SAMN05216387_105178</name>
</gene>
<protein>
    <submittedName>
        <fullName evidence="3">PRC-barrel domain-containing protein</fullName>
    </submittedName>
</protein>
<keyword evidence="4" id="KW-1185">Reference proteome</keyword>
<accession>A0A1H7MR97</accession>
<sequence length="235" mass="25970">MSYEERDTYGMYKSYGEGPGPRLMGADTLIGEDVYNHKDEDLGDIKEIMLDMNNGKVAYAVLSFGGFLGIADKLFAVPWSALKLDTENKRFILNVDKERLESAPGFDKDHWPDMADPSWQNTISAFYGTQSYTEPSHADTSYRGKKSTPEELIPEAPPGADKVVDKRKEAYEALADHKPAPPPDTPVPESPSGPGIVIDKRNEAYKPDTRPAKPSDRIIPEAPSGPGIVIDKRNE</sequence>